<keyword evidence="2" id="KW-1185">Reference proteome</keyword>
<reference evidence="1 2" key="1">
    <citation type="submission" date="2023-05" db="EMBL/GenBank/DDBJ databases">
        <title>Draft genome of Paenibacillus sp. CCS26.</title>
        <authorList>
            <person name="Akita H."/>
            <person name="Shinto Y."/>
            <person name="Kimura Z."/>
        </authorList>
    </citation>
    <scope>NUCLEOTIDE SEQUENCE [LARGE SCALE GENOMIC DNA]</scope>
    <source>
        <strain evidence="1 2">CCS26</strain>
    </source>
</reference>
<accession>A0ABQ6NVD9</accession>
<sequence>MDVVAVNPKEQTYSLYPVADITVKDNYSVDSIAGAYGFTKQDQLVLVQPKKREDGQEGIQYDVVALDLRNGRMKTIAANAVPDVSPSFYARGWMNNSGYLYLNSYSDGRLWLVDVLTGEVRRIEGPFKHEWPLYLVTPSPDGNLFWHEQTDSFRLYDRNGKELKVIPPTLGYHSYPAFEWSPDSRFAALSFTLSDSHDNVLGGDEAYIIAPEAIAFYDEKGDLTWDVQAKPKEGLTHVDWNGWLAKGNEGVLSWYRLDRAEKGAVPRKIDRTYALANVMTGQITDLTPAKKLEDLKSPVAVVSRTGPLLFVDRDEGLFWSPAEEMGNEDRNYILLSKPEGPQLIWAARDYSSEQTAISRYNPVNHATSVTVFNEPLGEGLQLVDDTLIVDNKMNYRWIH</sequence>
<dbReference type="Gene3D" id="2.120.10.30">
    <property type="entry name" value="TolB, C-terminal domain"/>
    <property type="match status" value="1"/>
</dbReference>
<dbReference type="SUPFAM" id="SSF69322">
    <property type="entry name" value="Tricorn protease domain 2"/>
    <property type="match status" value="1"/>
</dbReference>
<name>A0ABQ6NVD9_9BACL</name>
<evidence type="ECO:0000313" key="2">
    <source>
        <dbReference type="Proteomes" id="UP001285921"/>
    </source>
</evidence>
<gene>
    <name evidence="1" type="ORF">PghCCS26_61850</name>
</gene>
<dbReference type="InterPro" id="IPR011042">
    <property type="entry name" value="6-blade_b-propeller_TolB-like"/>
</dbReference>
<organism evidence="1 2">
    <name type="scientific">Paenibacillus glycanilyticus</name>
    <dbReference type="NCBI Taxonomy" id="126569"/>
    <lineage>
        <taxon>Bacteria</taxon>
        <taxon>Bacillati</taxon>
        <taxon>Bacillota</taxon>
        <taxon>Bacilli</taxon>
        <taxon>Bacillales</taxon>
        <taxon>Paenibacillaceae</taxon>
        <taxon>Paenibacillus</taxon>
    </lineage>
</organism>
<evidence type="ECO:0000313" key="1">
    <source>
        <dbReference type="EMBL" id="GMK49055.1"/>
    </source>
</evidence>
<protein>
    <recommendedName>
        <fullName evidence="3">S9 family peptidase</fullName>
    </recommendedName>
</protein>
<proteinExistence type="predicted"/>
<evidence type="ECO:0008006" key="3">
    <source>
        <dbReference type="Google" id="ProtNLM"/>
    </source>
</evidence>
<dbReference type="EMBL" id="BTCL01000046">
    <property type="protein sequence ID" value="GMK49055.1"/>
    <property type="molecule type" value="Genomic_DNA"/>
</dbReference>
<dbReference type="Proteomes" id="UP001285921">
    <property type="component" value="Unassembled WGS sequence"/>
</dbReference>
<comment type="caution">
    <text evidence="1">The sequence shown here is derived from an EMBL/GenBank/DDBJ whole genome shotgun (WGS) entry which is preliminary data.</text>
</comment>